<accession>A0ABY7TUY7</accession>
<evidence type="ECO:0000256" key="3">
    <source>
        <dbReference type="ARBA" id="ARBA00023125"/>
    </source>
</evidence>
<evidence type="ECO:0000259" key="5">
    <source>
        <dbReference type="PROSITE" id="PS50931"/>
    </source>
</evidence>
<dbReference type="EMBL" id="CP117417">
    <property type="protein sequence ID" value="WCT76452.1"/>
    <property type="molecule type" value="Genomic_DNA"/>
</dbReference>
<feature type="domain" description="HTH lysR-type" evidence="5">
    <location>
        <begin position="94"/>
        <end position="147"/>
    </location>
</feature>
<evidence type="ECO:0000313" key="6">
    <source>
        <dbReference type="EMBL" id="WCT76452.1"/>
    </source>
</evidence>
<name>A0ABY7TUY7_9SPHN</name>
<dbReference type="PROSITE" id="PS50931">
    <property type="entry name" value="HTH_LYSR"/>
    <property type="match status" value="2"/>
</dbReference>
<keyword evidence="7" id="KW-1185">Reference proteome</keyword>
<evidence type="ECO:0000256" key="2">
    <source>
        <dbReference type="ARBA" id="ARBA00023015"/>
    </source>
</evidence>
<dbReference type="InterPro" id="IPR036388">
    <property type="entry name" value="WH-like_DNA-bd_sf"/>
</dbReference>
<dbReference type="Gene3D" id="3.40.190.10">
    <property type="entry name" value="Periplasmic binding protein-like II"/>
    <property type="match status" value="2"/>
</dbReference>
<dbReference type="SUPFAM" id="SSF46785">
    <property type="entry name" value="Winged helix' DNA-binding domain"/>
    <property type="match status" value="2"/>
</dbReference>
<evidence type="ECO:0000256" key="4">
    <source>
        <dbReference type="ARBA" id="ARBA00023163"/>
    </source>
</evidence>
<dbReference type="Pfam" id="PF03466">
    <property type="entry name" value="LysR_substrate"/>
    <property type="match status" value="1"/>
</dbReference>
<dbReference type="SUPFAM" id="SSF53850">
    <property type="entry name" value="Periplasmic binding protein-like II"/>
    <property type="match status" value="1"/>
</dbReference>
<evidence type="ECO:0000313" key="7">
    <source>
        <dbReference type="Proteomes" id="UP001218231"/>
    </source>
</evidence>
<gene>
    <name evidence="6" type="ORF">PQ457_10910</name>
</gene>
<dbReference type="PANTHER" id="PTHR30126:SF98">
    <property type="entry name" value="HTH-TYPE TRANSCRIPTIONAL ACTIVATOR BAUR"/>
    <property type="match status" value="1"/>
</dbReference>
<dbReference type="PRINTS" id="PR00039">
    <property type="entry name" value="HTHLYSR"/>
</dbReference>
<evidence type="ECO:0000256" key="1">
    <source>
        <dbReference type="ARBA" id="ARBA00009437"/>
    </source>
</evidence>
<dbReference type="PANTHER" id="PTHR30126">
    <property type="entry name" value="HTH-TYPE TRANSCRIPTIONAL REGULATOR"/>
    <property type="match status" value="1"/>
</dbReference>
<proteinExistence type="inferred from homology"/>
<keyword evidence="3" id="KW-0238">DNA-binding</keyword>
<dbReference type="Proteomes" id="UP001218231">
    <property type="component" value="Chromosome"/>
</dbReference>
<dbReference type="InterPro" id="IPR005119">
    <property type="entry name" value="LysR_subst-bd"/>
</dbReference>
<protein>
    <submittedName>
        <fullName evidence="6">LysR family transcriptional regulator</fullName>
    </submittedName>
</protein>
<organism evidence="6 7">
    <name type="scientific">Novosphingobium humi</name>
    <dbReference type="NCBI Taxonomy" id="2282397"/>
    <lineage>
        <taxon>Bacteria</taxon>
        <taxon>Pseudomonadati</taxon>
        <taxon>Pseudomonadota</taxon>
        <taxon>Alphaproteobacteria</taxon>
        <taxon>Sphingomonadales</taxon>
        <taxon>Sphingomonadaceae</taxon>
        <taxon>Novosphingobium</taxon>
    </lineage>
</organism>
<sequence length="387" mass="40722">MIENGIGDRPLNIRHFAALAATVRHGSLTRAARAVNLTQPALTQAIAGLEASLGVTLFERSAQGMTATEPALLMAPRAEAAIDHIGSPRVTGTQLRALLALARAGSYAGAAEATGLSSASLHRAVADLQVALGQRLVDRRGQHVALTPTGQRRARGFGLAMAELRAGLAEVATWQGKAAGRIIVGAMPLSRARWLPEAISRFARAYPGVGVMVVEGSHGELSGPLRDGEIDLMLGALREGAEAEGLAGEAVFADMPVLVMRKGHPLEKVAEPGAELADYPWILPGSETPLRRHWQVMLRALGAEPPRVAIECGSVMTIRQLLLDSDSLTLLSRSQVSVELDAGVLTARDLASGFSRSIGITTRAGWRPTATQEAFVAMLRECGAGQS</sequence>
<feature type="domain" description="HTH lysR-type" evidence="5">
    <location>
        <begin position="11"/>
        <end position="68"/>
    </location>
</feature>
<comment type="similarity">
    <text evidence="1">Belongs to the LysR transcriptional regulatory family.</text>
</comment>
<dbReference type="Gene3D" id="1.10.10.10">
    <property type="entry name" value="Winged helix-like DNA-binding domain superfamily/Winged helix DNA-binding domain"/>
    <property type="match status" value="2"/>
</dbReference>
<keyword evidence="4" id="KW-0804">Transcription</keyword>
<reference evidence="6 7" key="1">
    <citation type="submission" date="2023-02" db="EMBL/GenBank/DDBJ databases">
        <title>Genome sequence of Novosphingobium humi KACC 19094.</title>
        <authorList>
            <person name="Kim S."/>
            <person name="Heo J."/>
            <person name="Kwon S.-W."/>
        </authorList>
    </citation>
    <scope>NUCLEOTIDE SEQUENCE [LARGE SCALE GENOMIC DNA]</scope>
    <source>
        <strain evidence="6 7">KACC 19094</strain>
    </source>
</reference>
<dbReference type="Pfam" id="PF00126">
    <property type="entry name" value="HTH_1"/>
    <property type="match status" value="2"/>
</dbReference>
<dbReference type="InterPro" id="IPR000847">
    <property type="entry name" value="LysR_HTH_N"/>
</dbReference>
<keyword evidence="2" id="KW-0805">Transcription regulation</keyword>
<dbReference type="InterPro" id="IPR036390">
    <property type="entry name" value="WH_DNA-bd_sf"/>
</dbReference>
<dbReference type="RefSeq" id="WP_273616895.1">
    <property type="nucleotide sequence ID" value="NZ_CP103868.1"/>
</dbReference>